<protein>
    <submittedName>
        <fullName evidence="5">Uncharacterized HTH-type transcriptional regulator HI_1476</fullName>
    </submittedName>
</protein>
<accession>A0A380MRE3</accession>
<gene>
    <name evidence="5" type="ORF">NCTC13337_01156</name>
</gene>
<dbReference type="OrthoDB" id="8613261at2"/>
<dbReference type="GO" id="GO:0003677">
    <property type="term" value="F:DNA binding"/>
    <property type="evidence" value="ECO:0007669"/>
    <property type="project" value="UniProtKB-KW"/>
</dbReference>
<evidence type="ECO:0000313" key="5">
    <source>
        <dbReference type="EMBL" id="SUO95209.1"/>
    </source>
</evidence>
<dbReference type="InterPro" id="IPR036286">
    <property type="entry name" value="LexA/Signal_pep-like_sf"/>
</dbReference>
<dbReference type="SUPFAM" id="SSF51306">
    <property type="entry name" value="LexA/Signal peptidase"/>
    <property type="match status" value="1"/>
</dbReference>
<evidence type="ECO:0000313" key="6">
    <source>
        <dbReference type="Proteomes" id="UP000254601"/>
    </source>
</evidence>
<dbReference type="Pfam" id="PF00717">
    <property type="entry name" value="Peptidase_S24"/>
    <property type="match status" value="1"/>
</dbReference>
<dbReference type="SMART" id="SM00530">
    <property type="entry name" value="HTH_XRE"/>
    <property type="match status" value="1"/>
</dbReference>
<dbReference type="SUPFAM" id="SSF47413">
    <property type="entry name" value="lambda repressor-like DNA-binding domains"/>
    <property type="match status" value="1"/>
</dbReference>
<keyword evidence="6" id="KW-1185">Reference proteome</keyword>
<dbReference type="PANTHER" id="PTHR40661">
    <property type="match status" value="1"/>
</dbReference>
<dbReference type="InterPro" id="IPR010982">
    <property type="entry name" value="Lambda_DNA-bd_dom_sf"/>
</dbReference>
<sequence>MNIENRIKQRMEELGIKQVDIVRHTKASRGSVSQWLSGVSAPSVKYASKLADYLQCDYDWLMFGAGTPEIKSESKPKGDIGEVIDMQLWSKNDPLPEDEFAYLPFYKDVEFQGGKGCFPTEDFNGYKLAFAKSTLHRYNVSPKDAVMVSMTGDSMEPVIPPGSTIGINMGEKRIMDGKIYAIDHGGLLRIKRLYRLPNGYVRINSYNDIDYKDECVPIEEIEVVGKIFTWQVMV</sequence>
<evidence type="ECO:0000256" key="3">
    <source>
        <dbReference type="ARBA" id="ARBA00023163"/>
    </source>
</evidence>
<dbReference type="PROSITE" id="PS50943">
    <property type="entry name" value="HTH_CROC1"/>
    <property type="match status" value="1"/>
</dbReference>
<reference evidence="5 6" key="1">
    <citation type="submission" date="2018-06" db="EMBL/GenBank/DDBJ databases">
        <authorList>
            <consortium name="Pathogen Informatics"/>
            <person name="Doyle S."/>
        </authorList>
    </citation>
    <scope>NUCLEOTIDE SEQUENCE [LARGE SCALE GENOMIC DNA]</scope>
    <source>
        <strain evidence="5 6">NCTC13337</strain>
    </source>
</reference>
<keyword evidence="3" id="KW-0804">Transcription</keyword>
<dbReference type="PANTHER" id="PTHR40661:SF2">
    <property type="entry name" value="HTH-TYPE TRANSCRIPTIONAL REGULATOR PRTR"/>
    <property type="match status" value="1"/>
</dbReference>
<dbReference type="InterPro" id="IPR039418">
    <property type="entry name" value="LexA-like"/>
</dbReference>
<dbReference type="Proteomes" id="UP000254601">
    <property type="component" value="Unassembled WGS sequence"/>
</dbReference>
<dbReference type="RefSeq" id="WP_072577194.1">
    <property type="nucleotide sequence ID" value="NZ_UHIC01000001.1"/>
</dbReference>
<dbReference type="CDD" id="cd06529">
    <property type="entry name" value="S24_LexA-like"/>
    <property type="match status" value="1"/>
</dbReference>
<name>A0A380MRE3_9GAMM</name>
<dbReference type="EMBL" id="UHIC01000001">
    <property type="protein sequence ID" value="SUO95209.1"/>
    <property type="molecule type" value="Genomic_DNA"/>
</dbReference>
<dbReference type="InterPro" id="IPR001387">
    <property type="entry name" value="Cro/C1-type_HTH"/>
</dbReference>
<evidence type="ECO:0000256" key="2">
    <source>
        <dbReference type="ARBA" id="ARBA00023125"/>
    </source>
</evidence>
<dbReference type="Pfam" id="PF01381">
    <property type="entry name" value="HTH_3"/>
    <property type="match status" value="1"/>
</dbReference>
<dbReference type="InterPro" id="IPR015927">
    <property type="entry name" value="Peptidase_S24_S26A/B/C"/>
</dbReference>
<dbReference type="Gene3D" id="1.10.260.40">
    <property type="entry name" value="lambda repressor-like DNA-binding domains"/>
    <property type="match status" value="1"/>
</dbReference>
<dbReference type="CDD" id="cd00093">
    <property type="entry name" value="HTH_XRE"/>
    <property type="match status" value="1"/>
</dbReference>
<feature type="domain" description="HTH cro/C1-type" evidence="4">
    <location>
        <begin position="7"/>
        <end position="61"/>
    </location>
</feature>
<evidence type="ECO:0000259" key="4">
    <source>
        <dbReference type="PROSITE" id="PS50943"/>
    </source>
</evidence>
<dbReference type="Gene3D" id="2.10.109.10">
    <property type="entry name" value="Umud Fragment, subunit A"/>
    <property type="match status" value="1"/>
</dbReference>
<keyword evidence="1" id="KW-0805">Transcription regulation</keyword>
<proteinExistence type="predicted"/>
<dbReference type="AlphaFoldDB" id="A0A380MRE3"/>
<organism evidence="5 6">
    <name type="scientific">Suttonella ornithocola</name>
    <dbReference type="NCBI Taxonomy" id="279832"/>
    <lineage>
        <taxon>Bacteria</taxon>
        <taxon>Pseudomonadati</taxon>
        <taxon>Pseudomonadota</taxon>
        <taxon>Gammaproteobacteria</taxon>
        <taxon>Cardiobacteriales</taxon>
        <taxon>Cardiobacteriaceae</taxon>
        <taxon>Suttonella</taxon>
    </lineage>
</organism>
<keyword evidence="2" id="KW-0238">DNA-binding</keyword>
<evidence type="ECO:0000256" key="1">
    <source>
        <dbReference type="ARBA" id="ARBA00023015"/>
    </source>
</evidence>